<dbReference type="EC" id="2.1.1.100" evidence="3 10"/>
<keyword evidence="13" id="KW-1185">Reference proteome</keyword>
<dbReference type="InterPro" id="IPR007269">
    <property type="entry name" value="ICMT_MeTrfase"/>
</dbReference>
<evidence type="ECO:0000256" key="3">
    <source>
        <dbReference type="ARBA" id="ARBA00012151"/>
    </source>
</evidence>
<evidence type="ECO:0000256" key="6">
    <source>
        <dbReference type="ARBA" id="ARBA00022691"/>
    </source>
</evidence>
<gene>
    <name evidence="12" type="ORF">PISL3812_07548</name>
</gene>
<evidence type="ECO:0000256" key="7">
    <source>
        <dbReference type="ARBA" id="ARBA00022692"/>
    </source>
</evidence>
<protein>
    <recommendedName>
        <fullName evidence="3 10">Protein-S-isoprenylcysteine O-methyltransferase</fullName>
        <ecNumber evidence="3 10">2.1.1.100</ecNumber>
    </recommendedName>
</protein>
<dbReference type="GO" id="GO:0032259">
    <property type="term" value="P:methylation"/>
    <property type="evidence" value="ECO:0007669"/>
    <property type="project" value="UniProtKB-KW"/>
</dbReference>
<feature type="transmembrane region" description="Helical" evidence="10">
    <location>
        <begin position="217"/>
        <end position="238"/>
    </location>
</feature>
<feature type="compositionally biased region" description="Polar residues" evidence="11">
    <location>
        <begin position="1"/>
        <end position="11"/>
    </location>
</feature>
<keyword evidence="7 10" id="KW-0812">Transmembrane</keyword>
<dbReference type="GO" id="GO:0004671">
    <property type="term" value="F:protein C-terminal S-isoprenylcysteine carboxyl O-methyltransferase activity"/>
    <property type="evidence" value="ECO:0007669"/>
    <property type="project" value="UniProtKB-EC"/>
</dbReference>
<evidence type="ECO:0000256" key="11">
    <source>
        <dbReference type="SAM" id="MobiDB-lite"/>
    </source>
</evidence>
<evidence type="ECO:0000313" key="13">
    <source>
        <dbReference type="Proteomes" id="UP000054383"/>
    </source>
</evidence>
<keyword evidence="4 10" id="KW-0489">Methyltransferase</keyword>
<keyword evidence="9 10" id="KW-0472">Membrane</keyword>
<evidence type="ECO:0000256" key="9">
    <source>
        <dbReference type="ARBA" id="ARBA00023136"/>
    </source>
</evidence>
<dbReference type="AlphaFoldDB" id="A0A0U1M4N2"/>
<comment type="similarity">
    <text evidence="2 10">Belongs to the class VI-like SAM-binding methyltransferase superfamily. Isoprenylcysteine carboxyl methyltransferase family.</text>
</comment>
<keyword evidence="6 10" id="KW-0949">S-adenosyl-L-methionine</keyword>
<feature type="transmembrane region" description="Helical" evidence="10">
    <location>
        <begin position="76"/>
        <end position="95"/>
    </location>
</feature>
<evidence type="ECO:0000256" key="2">
    <source>
        <dbReference type="ARBA" id="ARBA00009140"/>
    </source>
</evidence>
<comment type="catalytic activity">
    <reaction evidence="10">
        <text>[protein]-C-terminal S-[(2E,6E)-farnesyl]-L-cysteine + S-adenosyl-L-methionine = [protein]-C-terminal S-[(2E,6E)-farnesyl]-L-cysteine methyl ester + S-adenosyl-L-homocysteine</text>
        <dbReference type="Rhea" id="RHEA:21672"/>
        <dbReference type="Rhea" id="RHEA-COMP:12125"/>
        <dbReference type="Rhea" id="RHEA-COMP:12126"/>
        <dbReference type="ChEBI" id="CHEBI:57856"/>
        <dbReference type="ChEBI" id="CHEBI:59789"/>
        <dbReference type="ChEBI" id="CHEBI:90510"/>
        <dbReference type="ChEBI" id="CHEBI:90511"/>
        <dbReference type="EC" id="2.1.1.100"/>
    </reaction>
</comment>
<dbReference type="Gene3D" id="1.20.120.1630">
    <property type="match status" value="1"/>
</dbReference>
<evidence type="ECO:0000256" key="10">
    <source>
        <dbReference type="RuleBase" id="RU362022"/>
    </source>
</evidence>
<organism evidence="12 13">
    <name type="scientific">Talaromyces islandicus</name>
    <name type="common">Penicillium islandicum</name>
    <dbReference type="NCBI Taxonomy" id="28573"/>
    <lineage>
        <taxon>Eukaryota</taxon>
        <taxon>Fungi</taxon>
        <taxon>Dikarya</taxon>
        <taxon>Ascomycota</taxon>
        <taxon>Pezizomycotina</taxon>
        <taxon>Eurotiomycetes</taxon>
        <taxon>Eurotiomycetidae</taxon>
        <taxon>Eurotiales</taxon>
        <taxon>Trichocomaceae</taxon>
        <taxon>Talaromyces</taxon>
        <taxon>Talaromyces sect. Islandici</taxon>
    </lineage>
</organism>
<dbReference type="GO" id="GO:0005789">
    <property type="term" value="C:endoplasmic reticulum membrane"/>
    <property type="evidence" value="ECO:0007669"/>
    <property type="project" value="UniProtKB-SubCell"/>
</dbReference>
<dbReference type="Proteomes" id="UP000054383">
    <property type="component" value="Unassembled WGS sequence"/>
</dbReference>
<keyword evidence="8 10" id="KW-1133">Transmembrane helix</keyword>
<dbReference type="OMA" id="IKREEAY"/>
<evidence type="ECO:0000313" key="12">
    <source>
        <dbReference type="EMBL" id="CRG90504.1"/>
    </source>
</evidence>
<evidence type="ECO:0000256" key="4">
    <source>
        <dbReference type="ARBA" id="ARBA00022603"/>
    </source>
</evidence>
<comment type="subcellular location">
    <subcellularLocation>
        <location evidence="10">Endoplasmic reticulum membrane</location>
        <topology evidence="10">Multi-pass membrane protein</topology>
    </subcellularLocation>
    <subcellularLocation>
        <location evidence="1">Membrane</location>
        <topology evidence="1">Multi-pass membrane protein</topology>
    </subcellularLocation>
</comment>
<feature type="transmembrane region" description="Helical" evidence="10">
    <location>
        <begin position="244"/>
        <end position="263"/>
    </location>
</feature>
<reference evidence="12 13" key="1">
    <citation type="submission" date="2015-04" db="EMBL/GenBank/DDBJ databases">
        <authorList>
            <person name="Syromyatnikov M.Y."/>
            <person name="Popov V.N."/>
        </authorList>
    </citation>
    <scope>NUCLEOTIDE SEQUENCE [LARGE SCALE GENOMIC DNA]</scope>
    <source>
        <strain evidence="12">WF-38-12</strain>
    </source>
</reference>
<sequence length="297" mass="33293">MSPTSASTPSDPFSEPAEHFNSRNDSHEAYTAWRPPTTTRHTVHTNNSLTTAEPHSLDPSLLPGGKTALSGISVRAFFLGVALGVSSIISIFLAWQQIPLWRVPFFISSLCVFHFLEFWVTAQYNTRNADVSAYLLGSNGAAYNIAHGSAVVECLISHWLAPHGYFFDPDSSRIPAIIVFTGAVLMLTGQTVRTLAMATAAGNFNHIVQTERDVHHRLVTSGIYSLLRHPSYFGFFWWGLGTQLVLQNVVCFVGFTVVLWRFFQSRIEREEKHLVTFFQNHYVEYRKKTPVGIPFIV</sequence>
<dbReference type="Pfam" id="PF04140">
    <property type="entry name" value="ICMT"/>
    <property type="match status" value="1"/>
</dbReference>
<name>A0A0U1M4N2_TALIS</name>
<dbReference type="STRING" id="28573.A0A0U1M4N2"/>
<feature type="transmembrane region" description="Helical" evidence="10">
    <location>
        <begin position="101"/>
        <end position="120"/>
    </location>
</feature>
<evidence type="ECO:0000256" key="5">
    <source>
        <dbReference type="ARBA" id="ARBA00022679"/>
    </source>
</evidence>
<evidence type="ECO:0000256" key="1">
    <source>
        <dbReference type="ARBA" id="ARBA00004141"/>
    </source>
</evidence>
<dbReference type="EMBL" id="CVMT01000008">
    <property type="protein sequence ID" value="CRG90504.1"/>
    <property type="molecule type" value="Genomic_DNA"/>
</dbReference>
<dbReference type="OrthoDB" id="422086at2759"/>
<keyword evidence="5 12" id="KW-0808">Transferase</keyword>
<accession>A0A0U1M4N2</accession>
<dbReference type="InterPro" id="IPR025770">
    <property type="entry name" value="PPMT_MeTrfase"/>
</dbReference>
<dbReference type="PANTHER" id="PTHR12714">
    <property type="entry name" value="PROTEIN-S ISOPRENYLCYSTEINE O-METHYLTRANSFERASE"/>
    <property type="match status" value="1"/>
</dbReference>
<proteinExistence type="inferred from homology"/>
<feature type="region of interest" description="Disordered" evidence="11">
    <location>
        <begin position="1"/>
        <end position="25"/>
    </location>
</feature>
<dbReference type="PROSITE" id="PS51564">
    <property type="entry name" value="SAM_ICMT"/>
    <property type="match status" value="1"/>
</dbReference>
<feature type="transmembrane region" description="Helical" evidence="10">
    <location>
        <begin position="173"/>
        <end position="196"/>
    </location>
</feature>
<evidence type="ECO:0000256" key="8">
    <source>
        <dbReference type="ARBA" id="ARBA00022989"/>
    </source>
</evidence>
<dbReference type="PANTHER" id="PTHR12714:SF9">
    <property type="entry name" value="PROTEIN-S-ISOPRENYLCYSTEINE O-METHYLTRANSFERASE"/>
    <property type="match status" value="1"/>
</dbReference>
<keyword evidence="10" id="KW-0256">Endoplasmic reticulum</keyword>
<feature type="compositionally biased region" description="Basic and acidic residues" evidence="11">
    <location>
        <begin position="16"/>
        <end position="25"/>
    </location>
</feature>